<dbReference type="SMART" id="SM00220">
    <property type="entry name" value="S_TKc"/>
    <property type="match status" value="1"/>
</dbReference>
<evidence type="ECO:0000256" key="3">
    <source>
        <dbReference type="ARBA" id="ARBA00022536"/>
    </source>
</evidence>
<dbReference type="EC" id="2.7.11.1" evidence="18"/>
<comment type="similarity">
    <text evidence="18">Belongs to the protein kinase superfamily. Ser/Thr protein kinase family.</text>
</comment>
<keyword evidence="5 20" id="KW-0812">Transmembrane</keyword>
<dbReference type="Pfam" id="PF00069">
    <property type="entry name" value="Pkinase"/>
    <property type="match status" value="1"/>
</dbReference>
<dbReference type="CDD" id="cd00028">
    <property type="entry name" value="B_lectin"/>
    <property type="match status" value="1"/>
</dbReference>
<evidence type="ECO:0000256" key="5">
    <source>
        <dbReference type="ARBA" id="ARBA00022692"/>
    </source>
</evidence>
<keyword evidence="15" id="KW-0325">Glycoprotein</keyword>
<reference evidence="24" key="1">
    <citation type="submission" date="2018-02" db="EMBL/GenBank/DDBJ databases">
        <authorList>
            <person name="Cohen D.B."/>
            <person name="Kent A.D."/>
        </authorList>
    </citation>
    <scope>NUCLEOTIDE SEQUENCE</scope>
</reference>
<dbReference type="PANTHER" id="PTHR47976">
    <property type="entry name" value="G-TYPE LECTIN S-RECEPTOR-LIKE SERINE/THREONINE-PROTEIN KINASE SD2-5"/>
    <property type="match status" value="1"/>
</dbReference>
<proteinExistence type="inferred from homology"/>
<evidence type="ECO:0000256" key="17">
    <source>
        <dbReference type="ARBA" id="ARBA00048679"/>
    </source>
</evidence>
<dbReference type="GO" id="GO:0004674">
    <property type="term" value="F:protein serine/threonine kinase activity"/>
    <property type="evidence" value="ECO:0007669"/>
    <property type="project" value="UniProtKB-KW"/>
</dbReference>
<dbReference type="Pfam" id="PF01453">
    <property type="entry name" value="B_lectin"/>
    <property type="match status" value="1"/>
</dbReference>
<evidence type="ECO:0000256" key="14">
    <source>
        <dbReference type="ARBA" id="ARBA00023170"/>
    </source>
</evidence>
<evidence type="ECO:0000256" key="16">
    <source>
        <dbReference type="ARBA" id="ARBA00047899"/>
    </source>
</evidence>
<evidence type="ECO:0000256" key="10">
    <source>
        <dbReference type="ARBA" id="ARBA00022840"/>
    </source>
</evidence>
<dbReference type="InterPro" id="IPR024171">
    <property type="entry name" value="SRK-like_kinase"/>
</dbReference>
<keyword evidence="11 20" id="KW-1133">Transmembrane helix</keyword>
<dbReference type="GO" id="GO:0005524">
    <property type="term" value="F:ATP binding"/>
    <property type="evidence" value="ECO:0007669"/>
    <property type="project" value="UniProtKB-UniRule"/>
</dbReference>
<sequence>MMAAFFLFLLLSAIFTVEAINPGSSLTPTTNPSWPSPSGQYAFGFYKQGNGYAVGIFLAGISQKTVVWTANRDNAPVAADVSLNFTSDGRMVLQSAQGKEIINVVNFVGAVTSAASAFMLDTGNFVLYDSDNQTILWESFKNPTDTILPTQQLSADEQDKNVLDSSVSKSNQSTGIFRALVQQDGFLALYPIGTPYTIEYGYWSKRIIGPLLSATLNLGVDGHLYLASGNNTVTISTAKNSTKGVLYLLRMDADGFLRLYSHNMDQNGTWSVTWFSEFDKCVPKGLCGFNAYCVEVKDGFGCNCLPGFAFIDNNKASAGCTRNFTVEICKEKYQTYPMEAVANITWENQTDSVTLLTSAQTDCQNACSQDCNCEAALFQDGACSKQRLPLRFGQRTEGNSNVALIKVLTIYTCVSLVAFAFIVMAISGIVIYRSRVENISSNKKIVLSDEDVGPRSFTYAELERVTDNFKEELGRGSFGIVYKGAIENGEKVVAVKRLEKLLVDREREFQTEMKVIGRTHHKNLIRLLGYCHDGPNRLLVYEYMSNGSLGDILFKPGNKPCWDKRMEIACNVAKGILYLHEDCMPQIIHCDIKPQNILMDENMCAKISDFGLAKLLKPDQSRTSTDIRGTRGYVAPEWHRKASVTVKVDVYSFGIVLLEIICCRKSVDCNLPEKEAILEELVYNCFECGELSNLVNDEDVDKTQLERMVKVALWCILDQPSLRPSMKKVLLMLEGTMDIPSPPNPTSVLSVI</sequence>
<comment type="subcellular location">
    <subcellularLocation>
        <location evidence="1">Membrane</location>
        <topology evidence="1">Single-pass type I membrane protein</topology>
    </subcellularLocation>
</comment>
<dbReference type="FunFam" id="3.30.200.20:FF:000059">
    <property type="entry name" value="S-receptor-like serine/threonine-protein kinase"/>
    <property type="match status" value="1"/>
</dbReference>
<evidence type="ECO:0000256" key="8">
    <source>
        <dbReference type="ARBA" id="ARBA00022741"/>
    </source>
</evidence>
<organism evidence="24">
    <name type="scientific">Fagus sylvatica</name>
    <name type="common">Beechnut</name>
    <dbReference type="NCBI Taxonomy" id="28930"/>
    <lineage>
        <taxon>Eukaryota</taxon>
        <taxon>Viridiplantae</taxon>
        <taxon>Streptophyta</taxon>
        <taxon>Embryophyta</taxon>
        <taxon>Tracheophyta</taxon>
        <taxon>Spermatophyta</taxon>
        <taxon>Magnoliopsida</taxon>
        <taxon>eudicotyledons</taxon>
        <taxon>Gunneridae</taxon>
        <taxon>Pentapetalae</taxon>
        <taxon>rosids</taxon>
        <taxon>fabids</taxon>
        <taxon>Fagales</taxon>
        <taxon>Fagaceae</taxon>
        <taxon>Fagus</taxon>
    </lineage>
</organism>
<evidence type="ECO:0000256" key="18">
    <source>
        <dbReference type="PIRNR" id="PIRNR000641"/>
    </source>
</evidence>
<dbReference type="Gene3D" id="1.10.510.10">
    <property type="entry name" value="Transferase(Phosphotransferase) domain 1"/>
    <property type="match status" value="1"/>
</dbReference>
<feature type="domain" description="Bulb-type lectin" evidence="23">
    <location>
        <begin position="11"/>
        <end position="140"/>
    </location>
</feature>
<dbReference type="AlphaFoldDB" id="A0A2N9EL96"/>
<dbReference type="PIRSF" id="PIRSF000641">
    <property type="entry name" value="SRK"/>
    <property type="match status" value="1"/>
</dbReference>
<evidence type="ECO:0000256" key="6">
    <source>
        <dbReference type="ARBA" id="ARBA00022729"/>
    </source>
</evidence>
<dbReference type="CDD" id="cd14066">
    <property type="entry name" value="STKc_IRAK"/>
    <property type="match status" value="1"/>
</dbReference>
<comment type="catalytic activity">
    <reaction evidence="16 18">
        <text>L-threonyl-[protein] + ATP = O-phospho-L-threonyl-[protein] + ADP + H(+)</text>
        <dbReference type="Rhea" id="RHEA:46608"/>
        <dbReference type="Rhea" id="RHEA-COMP:11060"/>
        <dbReference type="Rhea" id="RHEA-COMP:11605"/>
        <dbReference type="ChEBI" id="CHEBI:15378"/>
        <dbReference type="ChEBI" id="CHEBI:30013"/>
        <dbReference type="ChEBI" id="CHEBI:30616"/>
        <dbReference type="ChEBI" id="CHEBI:61977"/>
        <dbReference type="ChEBI" id="CHEBI:456216"/>
        <dbReference type="EC" id="2.7.11.1"/>
    </reaction>
</comment>
<dbReference type="SUPFAM" id="SSF51110">
    <property type="entry name" value="alpha-D-mannose-specific plant lectins"/>
    <property type="match status" value="1"/>
</dbReference>
<dbReference type="SUPFAM" id="SSF56112">
    <property type="entry name" value="Protein kinase-like (PK-like)"/>
    <property type="match status" value="1"/>
</dbReference>
<dbReference type="InterPro" id="IPR011009">
    <property type="entry name" value="Kinase-like_dom_sf"/>
</dbReference>
<dbReference type="FunFam" id="2.90.10.10:FF:000026">
    <property type="entry name" value="Serine/threonine-protein kinase"/>
    <property type="match status" value="1"/>
</dbReference>
<evidence type="ECO:0000256" key="2">
    <source>
        <dbReference type="ARBA" id="ARBA00022527"/>
    </source>
</evidence>
<dbReference type="EMBL" id="OIVN01000403">
    <property type="protein sequence ID" value="SPC79656.1"/>
    <property type="molecule type" value="Genomic_DNA"/>
</dbReference>
<dbReference type="InterPro" id="IPR036426">
    <property type="entry name" value="Bulb-type_lectin_dom_sf"/>
</dbReference>
<dbReference type="GO" id="GO:0030246">
    <property type="term" value="F:carbohydrate binding"/>
    <property type="evidence" value="ECO:0007669"/>
    <property type="project" value="UniProtKB-KW"/>
</dbReference>
<evidence type="ECO:0000256" key="4">
    <source>
        <dbReference type="ARBA" id="ARBA00022679"/>
    </source>
</evidence>
<dbReference type="InterPro" id="IPR000858">
    <property type="entry name" value="S_locus_glycoprot_dom"/>
</dbReference>
<accession>A0A2N9EL96</accession>
<dbReference type="InterPro" id="IPR000719">
    <property type="entry name" value="Prot_kinase_dom"/>
</dbReference>
<keyword evidence="12 20" id="KW-0472">Membrane</keyword>
<dbReference type="InterPro" id="IPR001480">
    <property type="entry name" value="Bulb-type_lectin_dom"/>
</dbReference>
<gene>
    <name evidence="24" type="ORF">FSB_LOCUS7538</name>
</gene>
<keyword evidence="10 18" id="KW-0067">ATP-binding</keyword>
<keyword evidence="4 18" id="KW-0808">Transferase</keyword>
<comment type="catalytic activity">
    <reaction evidence="17 18">
        <text>L-seryl-[protein] + ATP = O-phospho-L-seryl-[protein] + ADP + H(+)</text>
        <dbReference type="Rhea" id="RHEA:17989"/>
        <dbReference type="Rhea" id="RHEA-COMP:9863"/>
        <dbReference type="Rhea" id="RHEA-COMP:11604"/>
        <dbReference type="ChEBI" id="CHEBI:15378"/>
        <dbReference type="ChEBI" id="CHEBI:29999"/>
        <dbReference type="ChEBI" id="CHEBI:30616"/>
        <dbReference type="ChEBI" id="CHEBI:83421"/>
        <dbReference type="ChEBI" id="CHEBI:456216"/>
        <dbReference type="EC" id="2.7.11.1"/>
    </reaction>
</comment>
<dbReference type="SUPFAM" id="SSF57196">
    <property type="entry name" value="EGF/Laminin"/>
    <property type="match status" value="1"/>
</dbReference>
<dbReference type="InterPro" id="IPR008271">
    <property type="entry name" value="Ser/Thr_kinase_AS"/>
</dbReference>
<dbReference type="Pfam" id="PF00954">
    <property type="entry name" value="S_locus_glycop"/>
    <property type="match status" value="1"/>
</dbReference>
<feature type="transmembrane region" description="Helical" evidence="20">
    <location>
        <begin position="408"/>
        <end position="432"/>
    </location>
</feature>
<dbReference type="FunFam" id="2.90.10.10:FF:000013">
    <property type="entry name" value="G-type lectin S-receptor-like serine/threonine-protein kinase LECRK1"/>
    <property type="match status" value="1"/>
</dbReference>
<evidence type="ECO:0000256" key="19">
    <source>
        <dbReference type="PROSITE-ProRule" id="PRU10141"/>
    </source>
</evidence>
<dbReference type="PANTHER" id="PTHR47976:SF7">
    <property type="entry name" value="RECEPTOR-LIKE SERINE_THREONINE-PROTEIN KINASE"/>
    <property type="match status" value="1"/>
</dbReference>
<dbReference type="GO" id="GO:0016020">
    <property type="term" value="C:membrane"/>
    <property type="evidence" value="ECO:0007669"/>
    <property type="project" value="UniProtKB-SubCell"/>
</dbReference>
<dbReference type="InterPro" id="IPR051343">
    <property type="entry name" value="G-type_lectin_kinases/EP1-like"/>
</dbReference>
<keyword evidence="9 18" id="KW-0418">Kinase</keyword>
<name>A0A2N9EL96_FAGSY</name>
<evidence type="ECO:0000256" key="7">
    <source>
        <dbReference type="ARBA" id="ARBA00022734"/>
    </source>
</evidence>
<dbReference type="PROSITE" id="PS50927">
    <property type="entry name" value="BULB_LECTIN"/>
    <property type="match status" value="1"/>
</dbReference>
<keyword evidence="2 18" id="KW-0723">Serine/threonine-protein kinase</keyword>
<feature type="signal peptide" evidence="21">
    <location>
        <begin position="1"/>
        <end position="19"/>
    </location>
</feature>
<evidence type="ECO:0000259" key="23">
    <source>
        <dbReference type="PROSITE" id="PS50927"/>
    </source>
</evidence>
<keyword evidence="8 18" id="KW-0547">Nucleotide-binding</keyword>
<dbReference type="PROSITE" id="PS00108">
    <property type="entry name" value="PROTEIN_KINASE_ST"/>
    <property type="match status" value="1"/>
</dbReference>
<evidence type="ECO:0000256" key="11">
    <source>
        <dbReference type="ARBA" id="ARBA00022989"/>
    </source>
</evidence>
<keyword evidence="7" id="KW-0430">Lectin</keyword>
<evidence type="ECO:0000313" key="24">
    <source>
        <dbReference type="EMBL" id="SPC79656.1"/>
    </source>
</evidence>
<keyword evidence="6 21" id="KW-0732">Signal</keyword>
<feature type="chain" id="PRO_5015003122" description="Receptor-like serine/threonine-protein kinase" evidence="21">
    <location>
        <begin position="20"/>
        <end position="752"/>
    </location>
</feature>
<protein>
    <recommendedName>
        <fullName evidence="18">Receptor-like serine/threonine-protein kinase</fullName>
        <ecNumber evidence="18">2.7.11.1</ecNumber>
    </recommendedName>
</protein>
<evidence type="ECO:0000256" key="20">
    <source>
        <dbReference type="SAM" id="Phobius"/>
    </source>
</evidence>
<dbReference type="Gene3D" id="2.90.10.10">
    <property type="entry name" value="Bulb-type lectin domain"/>
    <property type="match status" value="2"/>
</dbReference>
<feature type="binding site" evidence="19">
    <location>
        <position position="496"/>
    </location>
    <ligand>
        <name>ATP</name>
        <dbReference type="ChEBI" id="CHEBI:30616"/>
    </ligand>
</feature>
<dbReference type="Gene3D" id="3.30.200.20">
    <property type="entry name" value="Phosphorylase Kinase, domain 1"/>
    <property type="match status" value="1"/>
</dbReference>
<evidence type="ECO:0000259" key="22">
    <source>
        <dbReference type="PROSITE" id="PS50011"/>
    </source>
</evidence>
<dbReference type="SMART" id="SM00108">
    <property type="entry name" value="B_lectin"/>
    <property type="match status" value="1"/>
</dbReference>
<dbReference type="GO" id="GO:0106310">
    <property type="term" value="F:protein serine kinase activity"/>
    <property type="evidence" value="ECO:0007669"/>
    <property type="project" value="RHEA"/>
</dbReference>
<evidence type="ECO:0000256" key="13">
    <source>
        <dbReference type="ARBA" id="ARBA00023157"/>
    </source>
</evidence>
<dbReference type="InterPro" id="IPR017441">
    <property type="entry name" value="Protein_kinase_ATP_BS"/>
</dbReference>
<evidence type="ECO:0000256" key="21">
    <source>
        <dbReference type="SAM" id="SignalP"/>
    </source>
</evidence>
<evidence type="ECO:0000256" key="9">
    <source>
        <dbReference type="ARBA" id="ARBA00022777"/>
    </source>
</evidence>
<evidence type="ECO:0000256" key="15">
    <source>
        <dbReference type="ARBA" id="ARBA00023180"/>
    </source>
</evidence>
<dbReference type="PROSITE" id="PS00107">
    <property type="entry name" value="PROTEIN_KINASE_ATP"/>
    <property type="match status" value="1"/>
</dbReference>
<evidence type="ECO:0000256" key="1">
    <source>
        <dbReference type="ARBA" id="ARBA00004479"/>
    </source>
</evidence>
<keyword evidence="3" id="KW-0245">EGF-like domain</keyword>
<evidence type="ECO:0000256" key="12">
    <source>
        <dbReference type="ARBA" id="ARBA00023136"/>
    </source>
</evidence>
<feature type="domain" description="Protein kinase" evidence="22">
    <location>
        <begin position="467"/>
        <end position="737"/>
    </location>
</feature>
<keyword evidence="14" id="KW-0675">Receptor</keyword>
<dbReference type="FunFam" id="1.10.510.10:FF:000237">
    <property type="entry name" value="G-type lectin S-receptor-like serine/threonine-protein kinase"/>
    <property type="match status" value="1"/>
</dbReference>
<dbReference type="GO" id="GO:0048544">
    <property type="term" value="P:recognition of pollen"/>
    <property type="evidence" value="ECO:0007669"/>
    <property type="project" value="InterPro"/>
</dbReference>
<dbReference type="CDD" id="cd00054">
    <property type="entry name" value="EGF_CA"/>
    <property type="match status" value="1"/>
</dbReference>
<keyword evidence="13" id="KW-1015">Disulfide bond</keyword>
<dbReference type="PROSITE" id="PS50011">
    <property type="entry name" value="PROTEIN_KINASE_DOM"/>
    <property type="match status" value="1"/>
</dbReference>